<name>A0A4R7VB07_9PSEU</name>
<reference evidence="1 2" key="1">
    <citation type="submission" date="2019-03" db="EMBL/GenBank/DDBJ databases">
        <title>Genomic Encyclopedia of Archaeal and Bacterial Type Strains, Phase II (KMG-II): from individual species to whole genera.</title>
        <authorList>
            <person name="Goeker M."/>
        </authorList>
    </citation>
    <scope>NUCLEOTIDE SEQUENCE [LARGE SCALE GENOMIC DNA]</scope>
    <source>
        <strain evidence="1 2">DSM 45499</strain>
    </source>
</reference>
<evidence type="ECO:0008006" key="3">
    <source>
        <dbReference type="Google" id="ProtNLM"/>
    </source>
</evidence>
<dbReference type="Proteomes" id="UP000294927">
    <property type="component" value="Unassembled WGS sequence"/>
</dbReference>
<gene>
    <name evidence="1" type="ORF">CLV71_11185</name>
</gene>
<evidence type="ECO:0000313" key="2">
    <source>
        <dbReference type="Proteomes" id="UP000294927"/>
    </source>
</evidence>
<keyword evidence="2" id="KW-1185">Reference proteome</keyword>
<comment type="caution">
    <text evidence="1">The sequence shown here is derived from an EMBL/GenBank/DDBJ whole genome shotgun (WGS) entry which is preliminary data.</text>
</comment>
<sequence length="201" mass="21530">MSGAWGPPEVAEHRRANRLGFVVDVVSYGQRTVSDQERISRRLEALLRAVVADVGDDFDEVDRDSGSGDGLVVFLPTASDPVERLPALLRSVAARLAEDNRAAADRIRLRMTVGAGPVARGGPVFAGPLVVNISRLVDSEALRRAVADNPDADLVVLVLDVPRTDVVAPGYTPLAADRVGLVDVAMNEFVDRAWLWVSTPG</sequence>
<evidence type="ECO:0000313" key="1">
    <source>
        <dbReference type="EMBL" id="TDV46127.1"/>
    </source>
</evidence>
<dbReference type="EMBL" id="SOCP01000011">
    <property type="protein sequence ID" value="TDV46127.1"/>
    <property type="molecule type" value="Genomic_DNA"/>
</dbReference>
<proteinExistence type="predicted"/>
<protein>
    <recommendedName>
        <fullName evidence="3">Guanylate cyclase domain-containing protein</fullName>
    </recommendedName>
</protein>
<organism evidence="1 2">
    <name type="scientific">Actinophytocola oryzae</name>
    <dbReference type="NCBI Taxonomy" id="502181"/>
    <lineage>
        <taxon>Bacteria</taxon>
        <taxon>Bacillati</taxon>
        <taxon>Actinomycetota</taxon>
        <taxon>Actinomycetes</taxon>
        <taxon>Pseudonocardiales</taxon>
        <taxon>Pseudonocardiaceae</taxon>
    </lineage>
</organism>
<dbReference type="AlphaFoldDB" id="A0A4R7VB07"/>
<accession>A0A4R7VB07</accession>